<dbReference type="InterPro" id="IPR003382">
    <property type="entry name" value="Flavoprotein"/>
</dbReference>
<keyword evidence="5" id="KW-1185">Reference proteome</keyword>
<evidence type="ECO:0000259" key="3">
    <source>
        <dbReference type="Pfam" id="PF02441"/>
    </source>
</evidence>
<protein>
    <submittedName>
        <fullName evidence="4">10467_t:CDS:1</fullName>
    </submittedName>
</protein>
<evidence type="ECO:0000256" key="2">
    <source>
        <dbReference type="ARBA" id="ARBA00038350"/>
    </source>
</evidence>
<dbReference type="GO" id="GO:0071513">
    <property type="term" value="C:phosphopantothenoylcysteine decarboxylase complex"/>
    <property type="evidence" value="ECO:0007669"/>
    <property type="project" value="TreeGrafter"/>
</dbReference>
<keyword evidence="1" id="KW-0173">Coenzyme A biosynthesis</keyword>
<dbReference type="EMBL" id="CAJVPJ010000148">
    <property type="protein sequence ID" value="CAG8486172.1"/>
    <property type="molecule type" value="Genomic_DNA"/>
</dbReference>
<comment type="similarity">
    <text evidence="2">Belongs to the HFCD (homooligomeric flavin containing Cys decarboxylase) superfamily.</text>
</comment>
<evidence type="ECO:0000313" key="5">
    <source>
        <dbReference type="Proteomes" id="UP000789572"/>
    </source>
</evidence>
<comment type="caution">
    <text evidence="4">The sequence shown here is derived from an EMBL/GenBank/DDBJ whole genome shotgun (WGS) entry which is preliminary data.</text>
</comment>
<dbReference type="GO" id="GO:0015937">
    <property type="term" value="P:coenzyme A biosynthetic process"/>
    <property type="evidence" value="ECO:0007669"/>
    <property type="project" value="UniProtKB-KW"/>
</dbReference>
<gene>
    <name evidence="4" type="ORF">POCULU_LOCUS1814</name>
</gene>
<dbReference type="Pfam" id="PF02441">
    <property type="entry name" value="Flavoprotein"/>
    <property type="match status" value="1"/>
</dbReference>
<accession>A0A9N8WJ23</accession>
<dbReference type="SUPFAM" id="SSF52507">
    <property type="entry name" value="Homo-oligomeric flavin-containing Cys decarboxylases, HFCD"/>
    <property type="match status" value="1"/>
</dbReference>
<dbReference type="OrthoDB" id="1532798at2759"/>
<evidence type="ECO:0000313" key="4">
    <source>
        <dbReference type="EMBL" id="CAG8486172.1"/>
    </source>
</evidence>
<name>A0A9N8WJ23_9GLOM</name>
<sequence>MVKVLVGATGSVASVKIPLIVSELSKCKNAIVKVVSTKHALHFFDKEQLKKDTGVTVLTDEDEWNSWTVMSDPVLHIELRNWADVFIICPLDANTLAKMANGLCDNLITCILRAWPQSKQVIVSPAMNTNMWEHPFTEKHLKVLVDELHMEVIPPVSKKLACGDIGVGAMAEVPTIVNYVKMKFGLTE</sequence>
<proteinExistence type="inferred from homology"/>
<evidence type="ECO:0000256" key="1">
    <source>
        <dbReference type="ARBA" id="ARBA00022993"/>
    </source>
</evidence>
<dbReference type="InterPro" id="IPR036551">
    <property type="entry name" value="Flavin_trans-like"/>
</dbReference>
<dbReference type="PANTHER" id="PTHR14359">
    <property type="entry name" value="HOMO-OLIGOMERIC FLAVIN CONTAINING CYS DECARBOXYLASE FAMILY"/>
    <property type="match status" value="1"/>
</dbReference>
<reference evidence="4" key="1">
    <citation type="submission" date="2021-06" db="EMBL/GenBank/DDBJ databases">
        <authorList>
            <person name="Kallberg Y."/>
            <person name="Tangrot J."/>
            <person name="Rosling A."/>
        </authorList>
    </citation>
    <scope>NUCLEOTIDE SEQUENCE</scope>
    <source>
        <strain evidence="4">IA702</strain>
    </source>
</reference>
<dbReference type="Gene3D" id="3.40.50.1950">
    <property type="entry name" value="Flavin prenyltransferase-like"/>
    <property type="match status" value="1"/>
</dbReference>
<dbReference type="PANTHER" id="PTHR14359:SF6">
    <property type="entry name" value="PHOSPHOPANTOTHENOYLCYSTEINE DECARBOXYLASE"/>
    <property type="match status" value="1"/>
</dbReference>
<organism evidence="4 5">
    <name type="scientific">Paraglomus occultum</name>
    <dbReference type="NCBI Taxonomy" id="144539"/>
    <lineage>
        <taxon>Eukaryota</taxon>
        <taxon>Fungi</taxon>
        <taxon>Fungi incertae sedis</taxon>
        <taxon>Mucoromycota</taxon>
        <taxon>Glomeromycotina</taxon>
        <taxon>Glomeromycetes</taxon>
        <taxon>Paraglomerales</taxon>
        <taxon>Paraglomeraceae</taxon>
        <taxon>Paraglomus</taxon>
    </lineage>
</organism>
<dbReference type="GO" id="GO:0010181">
    <property type="term" value="F:FMN binding"/>
    <property type="evidence" value="ECO:0007669"/>
    <property type="project" value="TreeGrafter"/>
</dbReference>
<dbReference type="GO" id="GO:0004633">
    <property type="term" value="F:phosphopantothenoylcysteine decarboxylase activity"/>
    <property type="evidence" value="ECO:0007669"/>
    <property type="project" value="TreeGrafter"/>
</dbReference>
<dbReference type="Proteomes" id="UP000789572">
    <property type="component" value="Unassembled WGS sequence"/>
</dbReference>
<feature type="domain" description="Flavoprotein" evidence="3">
    <location>
        <begin position="3"/>
        <end position="181"/>
    </location>
</feature>
<dbReference type="AlphaFoldDB" id="A0A9N8WJ23"/>